<dbReference type="AlphaFoldDB" id="A0A7J6TI62"/>
<evidence type="ECO:0000313" key="1">
    <source>
        <dbReference type="EMBL" id="KAF4744096.1"/>
    </source>
</evidence>
<dbReference type="Proteomes" id="UP000574390">
    <property type="component" value="Unassembled WGS sequence"/>
</dbReference>
<sequence length="417" mass="49536">MCFPPRALLTPSSQCLWFSMWWRVPRPSVQIQRRAFASKRRILEGPQPERPKTHKGVLRLSNANPLTPAERIKRDSRIEDLRVQVRTLSEAGVGERMRDKEERRMEKKMLTSNVVVRRINFPESPYIGYDGRQSYPGHPLNFDCLRPIPPNCMNSPLDRAIREVPWQPRSEILDSRIVEPKYMDECKGTPRQEYQEGLVDGIRVRQVFNPYVKMDNYQTNMYNYWDSRDNDSWNPRKTSLRGGRKMYNIPEDLFPYKDELGEWHPPRISGRYAADVRKQYYIHSLPWVWDQDAMDAGKKHFMDREPLGNKRWYLSDRFYRMHVTIHETIQLCDWNAEKVSRSSGGSTPGLDPLHRFRREYRKAKTAEALRGMDSLVEEYRRETRAAKPYTWFERTVHEIAGNQIAPKYVRVRKLPKM</sequence>
<reference evidence="1 2" key="1">
    <citation type="submission" date="2020-04" db="EMBL/GenBank/DDBJ databases">
        <title>Perkinsus olseni comparative genomics.</title>
        <authorList>
            <person name="Bogema D.R."/>
        </authorList>
    </citation>
    <scope>NUCLEOTIDE SEQUENCE [LARGE SCALE GENOMIC DNA]</scope>
    <source>
        <strain evidence="1">ATCC PRA-205</strain>
    </source>
</reference>
<proteinExistence type="predicted"/>
<evidence type="ECO:0000313" key="2">
    <source>
        <dbReference type="Proteomes" id="UP000574390"/>
    </source>
</evidence>
<name>A0A7J6TI62_PEROL</name>
<organism evidence="1 2">
    <name type="scientific">Perkinsus olseni</name>
    <name type="common">Perkinsus atlanticus</name>
    <dbReference type="NCBI Taxonomy" id="32597"/>
    <lineage>
        <taxon>Eukaryota</taxon>
        <taxon>Sar</taxon>
        <taxon>Alveolata</taxon>
        <taxon>Perkinsozoa</taxon>
        <taxon>Perkinsea</taxon>
        <taxon>Perkinsida</taxon>
        <taxon>Perkinsidae</taxon>
        <taxon>Perkinsus</taxon>
    </lineage>
</organism>
<accession>A0A7J6TI62</accession>
<protein>
    <submittedName>
        <fullName evidence="1">Uncharacterized protein</fullName>
    </submittedName>
</protein>
<dbReference type="EMBL" id="JABANM010007535">
    <property type="protein sequence ID" value="KAF4744096.1"/>
    <property type="molecule type" value="Genomic_DNA"/>
</dbReference>
<gene>
    <name evidence="1" type="ORF">FOZ62_013688</name>
</gene>
<comment type="caution">
    <text evidence="1">The sequence shown here is derived from an EMBL/GenBank/DDBJ whole genome shotgun (WGS) entry which is preliminary data.</text>
</comment>